<comment type="caution">
    <text evidence="2">The sequence shown here is derived from an EMBL/GenBank/DDBJ whole genome shotgun (WGS) entry which is preliminary data.</text>
</comment>
<proteinExistence type="predicted"/>
<gene>
    <name evidence="2" type="ORF">BN2614_LOCUS4</name>
</gene>
<organism evidence="2 3">
    <name type="scientific">Gulo gulo</name>
    <name type="common">Wolverine</name>
    <name type="synonym">Gluton</name>
    <dbReference type="NCBI Taxonomy" id="48420"/>
    <lineage>
        <taxon>Eukaryota</taxon>
        <taxon>Metazoa</taxon>
        <taxon>Chordata</taxon>
        <taxon>Craniata</taxon>
        <taxon>Vertebrata</taxon>
        <taxon>Euteleostomi</taxon>
        <taxon>Mammalia</taxon>
        <taxon>Eutheria</taxon>
        <taxon>Laurasiatheria</taxon>
        <taxon>Carnivora</taxon>
        <taxon>Caniformia</taxon>
        <taxon>Musteloidea</taxon>
        <taxon>Mustelidae</taxon>
        <taxon>Guloninae</taxon>
        <taxon>Gulo</taxon>
    </lineage>
</organism>
<evidence type="ECO:0000313" key="2">
    <source>
        <dbReference type="EMBL" id="VCW77224.1"/>
    </source>
</evidence>
<dbReference type="EMBL" id="CYRY02008554">
    <property type="protein sequence ID" value="VCW77224.1"/>
    <property type="molecule type" value="Genomic_DNA"/>
</dbReference>
<keyword evidence="3" id="KW-1185">Reference proteome</keyword>
<reference evidence="2 3" key="1">
    <citation type="submission" date="2018-10" db="EMBL/GenBank/DDBJ databases">
        <authorList>
            <person name="Ekblom R."/>
            <person name="Jareborg N."/>
        </authorList>
    </citation>
    <scope>NUCLEOTIDE SEQUENCE [LARGE SCALE GENOMIC DNA]</scope>
    <source>
        <tissue evidence="2">Muscle</tissue>
    </source>
</reference>
<evidence type="ECO:0000313" key="3">
    <source>
        <dbReference type="Proteomes" id="UP000269945"/>
    </source>
</evidence>
<protein>
    <submittedName>
        <fullName evidence="2">Uncharacterized protein</fullName>
    </submittedName>
</protein>
<feature type="compositionally biased region" description="Basic and acidic residues" evidence="1">
    <location>
        <begin position="9"/>
        <end position="23"/>
    </location>
</feature>
<evidence type="ECO:0000256" key="1">
    <source>
        <dbReference type="SAM" id="MobiDB-lite"/>
    </source>
</evidence>
<dbReference type="Proteomes" id="UP000269945">
    <property type="component" value="Unassembled WGS sequence"/>
</dbReference>
<accession>A0A9X9LMW7</accession>
<name>A0A9X9LMW7_GULGU</name>
<feature type="non-terminal residue" evidence="2">
    <location>
        <position position="39"/>
    </location>
</feature>
<sequence>MSSSLLLSMDKEQQEKKPPKVDADMSSFTQFWNGVERLQ</sequence>
<feature type="region of interest" description="Disordered" evidence="1">
    <location>
        <begin position="1"/>
        <end position="24"/>
    </location>
</feature>
<dbReference type="AlphaFoldDB" id="A0A9X9LMW7"/>